<gene>
    <name evidence="2" type="ORF">BGW36DRAFT_428594</name>
</gene>
<dbReference type="GeneID" id="70250860"/>
<dbReference type="AlphaFoldDB" id="A0AAD4Q065"/>
<feature type="compositionally biased region" description="Polar residues" evidence="1">
    <location>
        <begin position="24"/>
        <end position="37"/>
    </location>
</feature>
<proteinExistence type="predicted"/>
<reference evidence="2" key="1">
    <citation type="submission" date="2021-12" db="EMBL/GenBank/DDBJ databases">
        <title>Convergent genome expansion in fungi linked to evolution of root-endophyte symbiosis.</title>
        <authorList>
            <consortium name="DOE Joint Genome Institute"/>
            <person name="Ke Y.-H."/>
            <person name="Bonito G."/>
            <person name="Liao H.-L."/>
            <person name="Looney B."/>
            <person name="Rojas-Flechas A."/>
            <person name="Nash J."/>
            <person name="Hameed K."/>
            <person name="Schadt C."/>
            <person name="Martin F."/>
            <person name="Crous P.W."/>
            <person name="Miettinen O."/>
            <person name="Magnuson J.K."/>
            <person name="Labbe J."/>
            <person name="Jacobson D."/>
            <person name="Doktycz M.J."/>
            <person name="Veneault-Fourrey C."/>
            <person name="Kuo A."/>
            <person name="Mondo S."/>
            <person name="Calhoun S."/>
            <person name="Riley R."/>
            <person name="Ohm R."/>
            <person name="LaButti K."/>
            <person name="Andreopoulos B."/>
            <person name="Pangilinan J."/>
            <person name="Nolan M."/>
            <person name="Tritt A."/>
            <person name="Clum A."/>
            <person name="Lipzen A."/>
            <person name="Daum C."/>
            <person name="Barry K."/>
            <person name="Grigoriev I.V."/>
            <person name="Vilgalys R."/>
        </authorList>
    </citation>
    <scope>NUCLEOTIDE SEQUENCE</scope>
    <source>
        <strain evidence="2">PMI_201</strain>
    </source>
</reference>
<dbReference type="EMBL" id="JAJTJA010000007">
    <property type="protein sequence ID" value="KAH8696593.1"/>
    <property type="molecule type" value="Genomic_DNA"/>
</dbReference>
<evidence type="ECO:0000313" key="2">
    <source>
        <dbReference type="EMBL" id="KAH8696593.1"/>
    </source>
</evidence>
<evidence type="ECO:0000256" key="1">
    <source>
        <dbReference type="SAM" id="MobiDB-lite"/>
    </source>
</evidence>
<organism evidence="2 3">
    <name type="scientific">Talaromyces proteolyticus</name>
    <dbReference type="NCBI Taxonomy" id="1131652"/>
    <lineage>
        <taxon>Eukaryota</taxon>
        <taxon>Fungi</taxon>
        <taxon>Dikarya</taxon>
        <taxon>Ascomycota</taxon>
        <taxon>Pezizomycotina</taxon>
        <taxon>Eurotiomycetes</taxon>
        <taxon>Eurotiomycetidae</taxon>
        <taxon>Eurotiales</taxon>
        <taxon>Trichocomaceae</taxon>
        <taxon>Talaromyces</taxon>
        <taxon>Talaromyces sect. Bacilispori</taxon>
    </lineage>
</organism>
<dbReference type="Proteomes" id="UP001201262">
    <property type="component" value="Unassembled WGS sequence"/>
</dbReference>
<keyword evidence="3" id="KW-1185">Reference proteome</keyword>
<dbReference type="RefSeq" id="XP_046071529.1">
    <property type="nucleotide sequence ID" value="XM_046220573.1"/>
</dbReference>
<accession>A0AAD4Q065</accession>
<feature type="region of interest" description="Disordered" evidence="1">
    <location>
        <begin position="1"/>
        <end position="37"/>
    </location>
</feature>
<evidence type="ECO:0000313" key="3">
    <source>
        <dbReference type="Proteomes" id="UP001201262"/>
    </source>
</evidence>
<comment type="caution">
    <text evidence="2">The sequence shown here is derived from an EMBL/GenBank/DDBJ whole genome shotgun (WGS) entry which is preliminary data.</text>
</comment>
<protein>
    <submittedName>
        <fullName evidence="2">Uncharacterized protein</fullName>
    </submittedName>
</protein>
<feature type="compositionally biased region" description="Basic and acidic residues" evidence="1">
    <location>
        <begin position="10"/>
        <end position="19"/>
    </location>
</feature>
<sequence length="290" mass="32936">MRQLWQHQAALHEDRHEAAAQEAQRPSPSSGTRPSYEQATLQLQQNGTGYGDSGPSKLARIFIPAKLRRAKSVEDQRGSGDDHSPFRLLMHFTSYNKLNNDNINRGPGKAHLPFIVCPPNKPFLLGFRAESSAPQHQLRSPIQTSGYLTRAVLKAVCINRRSLVYHALSYVSSHNRSYRPTFHLIYPSSSKSFDVVTTRTPYKFILNPHRPHVLDPRIWVRDIHRILDEGGNFEFFFFDSHVSHAGPLTRQMEPCLYNCRWSYEACTCTPAATATQEAITVIHFLELLAS</sequence>
<name>A0AAD4Q065_9EURO</name>